<evidence type="ECO:0000256" key="1">
    <source>
        <dbReference type="ARBA" id="ARBA00001946"/>
    </source>
</evidence>
<dbReference type="GO" id="GO:0046872">
    <property type="term" value="F:metal ion binding"/>
    <property type="evidence" value="ECO:0007669"/>
    <property type="project" value="UniProtKB-KW"/>
</dbReference>
<evidence type="ECO:0000313" key="16">
    <source>
        <dbReference type="EMBL" id="MDO6543647.1"/>
    </source>
</evidence>
<dbReference type="PROSITE" id="PS00893">
    <property type="entry name" value="NUDIX_BOX"/>
    <property type="match status" value="1"/>
</dbReference>
<dbReference type="InterPro" id="IPR015797">
    <property type="entry name" value="NUDIX_hydrolase-like_dom_sf"/>
</dbReference>
<evidence type="ECO:0000256" key="9">
    <source>
        <dbReference type="ARBA" id="ARBA00030162"/>
    </source>
</evidence>
<dbReference type="InterPro" id="IPR000086">
    <property type="entry name" value="NUDIX_hydrolase_dom"/>
</dbReference>
<feature type="short sequence motif" description="Nudix box" evidence="14">
    <location>
        <begin position="100"/>
        <end position="122"/>
    </location>
</feature>
<evidence type="ECO:0000256" key="12">
    <source>
        <dbReference type="ARBA" id="ARBA00049546"/>
    </source>
</evidence>
<dbReference type="GO" id="GO:0019693">
    <property type="term" value="P:ribose phosphate metabolic process"/>
    <property type="evidence" value="ECO:0007669"/>
    <property type="project" value="TreeGrafter"/>
</dbReference>
<dbReference type="InterPro" id="IPR020084">
    <property type="entry name" value="NUDIX_hydrolase_CS"/>
</dbReference>
<evidence type="ECO:0000256" key="10">
    <source>
        <dbReference type="ARBA" id="ARBA00030308"/>
    </source>
</evidence>
<feature type="binding site" evidence="13">
    <location>
        <position position="167"/>
    </location>
    <ligand>
        <name>Mg(2+)</name>
        <dbReference type="ChEBI" id="CHEBI:18420"/>
        <label>1</label>
    </ligand>
</feature>
<dbReference type="AlphaFoldDB" id="A0AAW7Y9H9"/>
<comment type="cofactor">
    <cofactor evidence="1 13">
        <name>Mg(2+)</name>
        <dbReference type="ChEBI" id="CHEBI:18420"/>
    </cofactor>
</comment>
<dbReference type="Gene3D" id="3.90.79.10">
    <property type="entry name" value="Nucleoside Triphosphate Pyrophosphohydrolase"/>
    <property type="match status" value="1"/>
</dbReference>
<name>A0AAW7Y9H9_9GAMM</name>
<evidence type="ECO:0000256" key="13">
    <source>
        <dbReference type="PIRSR" id="PIRSR604385-2"/>
    </source>
</evidence>
<dbReference type="PROSITE" id="PS51462">
    <property type="entry name" value="NUDIX"/>
    <property type="match status" value="1"/>
</dbReference>
<dbReference type="Proteomes" id="UP001170624">
    <property type="component" value="Unassembled WGS sequence"/>
</dbReference>
<evidence type="ECO:0000256" key="3">
    <source>
        <dbReference type="ARBA" id="ARBA00012453"/>
    </source>
</evidence>
<dbReference type="GO" id="GO:0005829">
    <property type="term" value="C:cytosol"/>
    <property type="evidence" value="ECO:0007669"/>
    <property type="project" value="TreeGrafter"/>
</dbReference>
<dbReference type="CDD" id="cd24155">
    <property type="entry name" value="NUDIX_ADPRase"/>
    <property type="match status" value="1"/>
</dbReference>
<keyword evidence="7 13" id="KW-0460">Magnesium</keyword>
<dbReference type="PANTHER" id="PTHR11839">
    <property type="entry name" value="UDP/ADP-SUGAR PYROPHOSPHATASE"/>
    <property type="match status" value="1"/>
</dbReference>
<evidence type="ECO:0000256" key="7">
    <source>
        <dbReference type="ARBA" id="ARBA00022842"/>
    </source>
</evidence>
<comment type="function">
    <text evidence="8">Acts on ADP-mannose and ADP-glucose as well as ADP-ribose. Prevents glycogen biosynthesis. The reaction catalyzed by this enzyme is a limiting step of the gluconeogenic process.</text>
</comment>
<evidence type="ECO:0000256" key="4">
    <source>
        <dbReference type="ARBA" id="ARBA00013297"/>
    </source>
</evidence>
<dbReference type="EMBL" id="JAUOPU010000014">
    <property type="protein sequence ID" value="MDO6543647.1"/>
    <property type="molecule type" value="Genomic_DNA"/>
</dbReference>
<keyword evidence="6 16" id="KW-0378">Hydrolase</keyword>
<gene>
    <name evidence="16" type="primary">nudF</name>
    <name evidence="16" type="ORF">Q4568_13950</name>
</gene>
<dbReference type="PANTHER" id="PTHR11839:SF5">
    <property type="entry name" value="ADP-RIBOSE PYROPHOSPHATASE"/>
    <property type="match status" value="1"/>
</dbReference>
<dbReference type="RefSeq" id="WP_303500081.1">
    <property type="nucleotide sequence ID" value="NZ_JAUOPU010000014.1"/>
</dbReference>
<dbReference type="NCBIfam" id="NF008003">
    <property type="entry name" value="PRK10729.1"/>
    <property type="match status" value="1"/>
</dbReference>
<feature type="domain" description="Nudix hydrolase" evidence="15">
    <location>
        <begin position="58"/>
        <end position="196"/>
    </location>
</feature>
<feature type="binding site" evidence="13">
    <location>
        <position position="119"/>
    </location>
    <ligand>
        <name>Mg(2+)</name>
        <dbReference type="ChEBI" id="CHEBI:18420"/>
        <label>1</label>
    </ligand>
</feature>
<protein>
    <recommendedName>
        <fullName evidence="4">ADP-ribose pyrophosphatase</fullName>
        <ecNumber evidence="3">3.6.1.13</ecNumber>
    </recommendedName>
    <alternativeName>
        <fullName evidence="9">ADP-ribose diphosphatase</fullName>
    </alternativeName>
    <alternativeName>
        <fullName evidence="11">ADP-ribose phosphohydrolase</fullName>
    </alternativeName>
    <alternativeName>
        <fullName evidence="10">Adenosine diphosphoribose pyrophosphatase</fullName>
    </alternativeName>
</protein>
<dbReference type="GO" id="GO:0006753">
    <property type="term" value="P:nucleoside phosphate metabolic process"/>
    <property type="evidence" value="ECO:0007669"/>
    <property type="project" value="TreeGrafter"/>
</dbReference>
<keyword evidence="5 13" id="KW-0479">Metal-binding</keyword>
<dbReference type="Pfam" id="PF00293">
    <property type="entry name" value="NUDIX"/>
    <property type="match status" value="1"/>
</dbReference>
<organism evidence="16 17">
    <name type="scientific">Photobacterium sanguinicancri</name>
    <dbReference type="NCBI Taxonomy" id="875932"/>
    <lineage>
        <taxon>Bacteria</taxon>
        <taxon>Pseudomonadati</taxon>
        <taxon>Pseudomonadota</taxon>
        <taxon>Gammaproteobacteria</taxon>
        <taxon>Vibrionales</taxon>
        <taxon>Vibrionaceae</taxon>
        <taxon>Photobacterium</taxon>
    </lineage>
</organism>
<dbReference type="EC" id="3.6.1.13" evidence="3"/>
<evidence type="ECO:0000256" key="14">
    <source>
        <dbReference type="PIRSR" id="PIRSR604385-3"/>
    </source>
</evidence>
<reference evidence="16" key="1">
    <citation type="submission" date="2023-07" db="EMBL/GenBank/DDBJ databases">
        <title>Genome content predicts the carbon catabolic preferences of heterotrophic bacteria.</title>
        <authorList>
            <person name="Gralka M."/>
        </authorList>
    </citation>
    <scope>NUCLEOTIDE SEQUENCE</scope>
    <source>
        <strain evidence="16">G2M05</strain>
    </source>
</reference>
<evidence type="ECO:0000256" key="6">
    <source>
        <dbReference type="ARBA" id="ARBA00022801"/>
    </source>
</evidence>
<dbReference type="GO" id="GO:0019144">
    <property type="term" value="F:ADP-sugar diphosphatase activity"/>
    <property type="evidence" value="ECO:0007669"/>
    <property type="project" value="TreeGrafter"/>
</dbReference>
<evidence type="ECO:0000256" key="11">
    <source>
        <dbReference type="ARBA" id="ARBA00033056"/>
    </source>
</evidence>
<dbReference type="NCBIfam" id="TIGR00052">
    <property type="entry name" value="nudix-type nucleoside diphosphatase, YffH/AdpP family"/>
    <property type="match status" value="1"/>
</dbReference>
<dbReference type="SUPFAM" id="SSF55811">
    <property type="entry name" value="Nudix"/>
    <property type="match status" value="1"/>
</dbReference>
<proteinExistence type="inferred from homology"/>
<sequence>MSKDPTIVSAQVVYTKDDVEILSTKPLYQGFFKMVSYTFKHKLFSGGWSEELNREMFERGHAAVLLPYDPKHDQVVLVEQFRIGALAADCEPWQLEMVAGMIEENEISEDVARREAHEEAGIEVHEMEKITRYLASSGGCSETLDVFVGRVESQLASGIHGLPEEGEDIRVHVVSREQAYQWVESGKIENAASIIALQWLQLNHLRLQQQWCKD</sequence>
<evidence type="ECO:0000256" key="5">
    <source>
        <dbReference type="ARBA" id="ARBA00022723"/>
    </source>
</evidence>
<dbReference type="GO" id="GO:0047631">
    <property type="term" value="F:ADP-ribose diphosphatase activity"/>
    <property type="evidence" value="ECO:0007669"/>
    <property type="project" value="UniProtKB-EC"/>
</dbReference>
<evidence type="ECO:0000259" key="15">
    <source>
        <dbReference type="PROSITE" id="PS51462"/>
    </source>
</evidence>
<feature type="binding site" evidence="13">
    <location>
        <position position="99"/>
    </location>
    <ligand>
        <name>Mg(2+)</name>
        <dbReference type="ChEBI" id="CHEBI:18420"/>
        <label>1</label>
    </ligand>
</feature>
<evidence type="ECO:0000256" key="2">
    <source>
        <dbReference type="ARBA" id="ARBA00007482"/>
    </source>
</evidence>
<accession>A0AAW7Y9H9</accession>
<comment type="caution">
    <text evidence="16">The sequence shown here is derived from an EMBL/GenBank/DDBJ whole genome shotgun (WGS) entry which is preliminary data.</text>
</comment>
<evidence type="ECO:0000313" key="17">
    <source>
        <dbReference type="Proteomes" id="UP001170624"/>
    </source>
</evidence>
<comment type="similarity">
    <text evidence="2">Belongs to the Nudix hydrolase family. NudF subfamily.</text>
</comment>
<feature type="binding site" evidence="13">
    <location>
        <position position="115"/>
    </location>
    <ligand>
        <name>Mg(2+)</name>
        <dbReference type="ChEBI" id="CHEBI:18420"/>
        <label>1</label>
    </ligand>
</feature>
<evidence type="ECO:0000256" key="8">
    <source>
        <dbReference type="ARBA" id="ARBA00025164"/>
    </source>
</evidence>
<dbReference type="InterPro" id="IPR004385">
    <property type="entry name" value="NDP_pyrophosphatase"/>
</dbReference>
<comment type="catalytic activity">
    <reaction evidence="12">
        <text>ADP-D-ribose + H2O = D-ribose 5-phosphate + AMP + 2 H(+)</text>
        <dbReference type="Rhea" id="RHEA:10412"/>
        <dbReference type="ChEBI" id="CHEBI:15377"/>
        <dbReference type="ChEBI" id="CHEBI:15378"/>
        <dbReference type="ChEBI" id="CHEBI:57967"/>
        <dbReference type="ChEBI" id="CHEBI:78346"/>
        <dbReference type="ChEBI" id="CHEBI:456215"/>
        <dbReference type="EC" id="3.6.1.13"/>
    </reaction>
</comment>